<feature type="domain" description="TFIID subunit TAF5 NTD2" evidence="11">
    <location>
        <begin position="87"/>
        <end position="215"/>
    </location>
</feature>
<dbReference type="InterPro" id="IPR015943">
    <property type="entry name" value="WD40/YVTN_repeat-like_dom_sf"/>
</dbReference>
<feature type="repeat" description="WD" evidence="9">
    <location>
        <begin position="541"/>
        <end position="582"/>
    </location>
</feature>
<dbReference type="PRINTS" id="PR00320">
    <property type="entry name" value="GPROTEINBRPT"/>
</dbReference>
<keyword evidence="7" id="KW-0539">Nucleus</keyword>
<feature type="repeat" description="WD" evidence="9">
    <location>
        <begin position="583"/>
        <end position="617"/>
    </location>
</feature>
<feature type="repeat" description="WD" evidence="9">
    <location>
        <begin position="457"/>
        <end position="488"/>
    </location>
</feature>
<evidence type="ECO:0000256" key="8">
    <source>
        <dbReference type="ARBA" id="ARBA00044130"/>
    </source>
</evidence>
<dbReference type="OrthoDB" id="10266330at2759"/>
<feature type="repeat" description="WD" evidence="9">
    <location>
        <begin position="499"/>
        <end position="540"/>
    </location>
</feature>
<keyword evidence="13" id="KW-1185">Reference proteome</keyword>
<proteinExistence type="inferred from homology"/>
<dbReference type="Gene3D" id="1.25.40.500">
    <property type="entry name" value="TFIID subunit TAF5, NTD2 domain"/>
    <property type="match status" value="1"/>
</dbReference>
<evidence type="ECO:0000256" key="7">
    <source>
        <dbReference type="ARBA" id="ARBA00023242"/>
    </source>
</evidence>
<feature type="region of interest" description="Disordered" evidence="10">
    <location>
        <begin position="1"/>
        <end position="24"/>
    </location>
</feature>
<evidence type="ECO:0000256" key="4">
    <source>
        <dbReference type="ARBA" id="ARBA00022737"/>
    </source>
</evidence>
<dbReference type="SMART" id="SM00320">
    <property type="entry name" value="WD40"/>
    <property type="match status" value="7"/>
</dbReference>
<keyword evidence="3 9" id="KW-0853">WD repeat</keyword>
<dbReference type="InterPro" id="IPR007582">
    <property type="entry name" value="TFIID_NTD2"/>
</dbReference>
<evidence type="ECO:0000313" key="12">
    <source>
        <dbReference type="EMBL" id="KYQ91599.1"/>
    </source>
</evidence>
<dbReference type="InterPro" id="IPR001680">
    <property type="entry name" value="WD40_rpt"/>
</dbReference>
<comment type="similarity">
    <text evidence="2">Belongs to the WD repeat TAF5 family.</text>
</comment>
<keyword evidence="12" id="KW-0396">Initiation factor</keyword>
<keyword evidence="12" id="KW-0648">Protein biosynthesis</keyword>
<dbReference type="CDD" id="cd08044">
    <property type="entry name" value="TAF5_NTD2"/>
    <property type="match status" value="1"/>
</dbReference>
<dbReference type="InterPro" id="IPR036322">
    <property type="entry name" value="WD40_repeat_dom_sf"/>
</dbReference>
<dbReference type="InterPro" id="IPR006594">
    <property type="entry name" value="LisH"/>
</dbReference>
<dbReference type="Gene3D" id="2.130.10.10">
    <property type="entry name" value="YVTN repeat-like/Quinoprotein amine dehydrogenase"/>
    <property type="match status" value="3"/>
</dbReference>
<dbReference type="Pfam" id="PF04494">
    <property type="entry name" value="TFIID_NTD2"/>
    <property type="match status" value="1"/>
</dbReference>
<evidence type="ECO:0000313" key="13">
    <source>
        <dbReference type="Proteomes" id="UP000076078"/>
    </source>
</evidence>
<evidence type="ECO:0000256" key="9">
    <source>
        <dbReference type="PROSITE-ProRule" id="PRU00221"/>
    </source>
</evidence>
<dbReference type="GO" id="GO:0006367">
    <property type="term" value="P:transcription initiation at RNA polymerase II promoter"/>
    <property type="evidence" value="ECO:0007669"/>
    <property type="project" value="TreeGrafter"/>
</dbReference>
<evidence type="ECO:0000259" key="11">
    <source>
        <dbReference type="Pfam" id="PF04494"/>
    </source>
</evidence>
<dbReference type="PROSITE" id="PS50294">
    <property type="entry name" value="WD_REPEATS_REGION"/>
    <property type="match status" value="5"/>
</dbReference>
<evidence type="ECO:0000256" key="5">
    <source>
        <dbReference type="ARBA" id="ARBA00023015"/>
    </source>
</evidence>
<dbReference type="PROSITE" id="PS50896">
    <property type="entry name" value="LISH"/>
    <property type="match status" value="1"/>
</dbReference>
<keyword evidence="4" id="KW-0677">Repeat</keyword>
<evidence type="ECO:0000256" key="6">
    <source>
        <dbReference type="ARBA" id="ARBA00023163"/>
    </source>
</evidence>
<evidence type="ECO:0000256" key="2">
    <source>
        <dbReference type="ARBA" id="ARBA00009435"/>
    </source>
</evidence>
<dbReference type="FunCoup" id="A0A151ZCD6">
    <property type="interactions" value="198"/>
</dbReference>
<keyword evidence="5" id="KW-0805">Transcription regulation</keyword>
<dbReference type="PANTHER" id="PTHR19879">
    <property type="entry name" value="TRANSCRIPTION INITIATION FACTOR TFIID"/>
    <property type="match status" value="1"/>
</dbReference>
<dbReference type="STRING" id="361077.A0A151ZCD6"/>
<evidence type="ECO:0000256" key="3">
    <source>
        <dbReference type="ARBA" id="ARBA00022574"/>
    </source>
</evidence>
<dbReference type="Pfam" id="PF00400">
    <property type="entry name" value="WD40"/>
    <property type="match status" value="6"/>
</dbReference>
<evidence type="ECO:0000256" key="1">
    <source>
        <dbReference type="ARBA" id="ARBA00004123"/>
    </source>
</evidence>
<feature type="repeat" description="WD" evidence="9">
    <location>
        <begin position="333"/>
        <end position="374"/>
    </location>
</feature>
<feature type="repeat" description="WD" evidence="9">
    <location>
        <begin position="415"/>
        <end position="450"/>
    </location>
</feature>
<dbReference type="PROSITE" id="PS00678">
    <property type="entry name" value="WD_REPEATS_1"/>
    <property type="match status" value="5"/>
</dbReference>
<dbReference type="GO" id="GO:0016251">
    <property type="term" value="F:RNA polymerase II general transcription initiation factor activity"/>
    <property type="evidence" value="ECO:0007669"/>
    <property type="project" value="TreeGrafter"/>
</dbReference>
<sequence length="689" mass="78653">MNTGPTSPNYNNNNNGTPTTPPTSLKEKAIDFAVLNYLKKRGYQNAEASFKQELNLPVEMTVTSEGGVEIDKTQDIAQYLLLYQQRDDPKLYLESYSKLRNWIHSSLDIYKNELLSILYPVFVHSYIDLITKGYPKEARELMETIGVEHEDYFGADLRSLRGISNTDQLRENELVHLFRNNRWNSRMCSYSYELLMTFLHQSKNILLLSLINQYINIRVSNLRPGFIDEEAYATSFQSETDAITVNSIPINYHIFKGDDEDDISLYPGEDISKLKKKEIKRRRERVDERMLKSQSAVPLPPFNEKFENQLKDDFSKCVSLSASSLPSICFYTLFNTYQGLNTVEISKDAKLVVGGFSDSSLKLWDLEELSEKKKEQQIVQNYENHQQQQQQPPQQQTIGNSNLQFKKKESEFKSFLGHSGPIYGCSFSPDSEYLVSCSEDTTIRLWNMETMANLVCYRGHSFPVWDVNFSSFGYYFASASHDRTARLWATNYINPLRTFTGHLADVNCVKFHPNCNYLATGSSDKSARLWEISTGKCVRIFVGHRAPIYSVAISPDGRLLATAGEDSSVFLWDLGTGKKIKKMDGHTKAIYSLDFSVDSKVLASGSADCTVRLWDVNKAFTNSIIANATKEKEIQEGNNKKRKFKSKLFSEELIETYPTKQTPVYTVNFSRRNLLLASGGFNTTTSFDK</sequence>
<dbReference type="Pfam" id="PF08513">
    <property type="entry name" value="LisH"/>
    <property type="match status" value="1"/>
</dbReference>
<dbReference type="InParanoid" id="A0A151ZCD6"/>
<organism evidence="12 13">
    <name type="scientific">Tieghemostelium lacteum</name>
    <name type="common">Slime mold</name>
    <name type="synonym">Dictyostelium lacteum</name>
    <dbReference type="NCBI Taxonomy" id="361077"/>
    <lineage>
        <taxon>Eukaryota</taxon>
        <taxon>Amoebozoa</taxon>
        <taxon>Evosea</taxon>
        <taxon>Eumycetozoa</taxon>
        <taxon>Dictyostelia</taxon>
        <taxon>Dictyosteliales</taxon>
        <taxon>Raperosteliaceae</taxon>
        <taxon>Tieghemostelium</taxon>
    </lineage>
</organism>
<dbReference type="OMA" id="HNHPVWD"/>
<comment type="subcellular location">
    <subcellularLocation>
        <location evidence="1">Nucleus</location>
    </subcellularLocation>
</comment>
<dbReference type="InterPro" id="IPR037264">
    <property type="entry name" value="TFIID_NTD2_sf"/>
</dbReference>
<dbReference type="PANTHER" id="PTHR19879:SF1">
    <property type="entry name" value="CANNONBALL-RELATED"/>
    <property type="match status" value="1"/>
</dbReference>
<name>A0A151ZCD6_TIELA</name>
<dbReference type="AlphaFoldDB" id="A0A151ZCD6"/>
<gene>
    <name evidence="12" type="ORF">DLAC_07366</name>
</gene>
<dbReference type="SUPFAM" id="SSF160897">
    <property type="entry name" value="Taf5 N-terminal domain-like"/>
    <property type="match status" value="1"/>
</dbReference>
<dbReference type="GO" id="GO:0005669">
    <property type="term" value="C:transcription factor TFIID complex"/>
    <property type="evidence" value="ECO:0007669"/>
    <property type="project" value="TreeGrafter"/>
</dbReference>
<protein>
    <recommendedName>
        <fullName evidence="8">Transcription initiation factor TFIID subunit 5</fullName>
    </recommendedName>
</protein>
<dbReference type="PROSITE" id="PS50082">
    <property type="entry name" value="WD_REPEATS_2"/>
    <property type="match status" value="6"/>
</dbReference>
<dbReference type="EMBL" id="LODT01000034">
    <property type="protein sequence ID" value="KYQ91599.1"/>
    <property type="molecule type" value="Genomic_DNA"/>
</dbReference>
<dbReference type="GO" id="GO:0003743">
    <property type="term" value="F:translation initiation factor activity"/>
    <property type="evidence" value="ECO:0007669"/>
    <property type="project" value="UniProtKB-KW"/>
</dbReference>
<dbReference type="InterPro" id="IPR020472">
    <property type="entry name" value="WD40_PAC1"/>
</dbReference>
<accession>A0A151ZCD6</accession>
<dbReference type="SUPFAM" id="SSF50978">
    <property type="entry name" value="WD40 repeat-like"/>
    <property type="match status" value="1"/>
</dbReference>
<dbReference type="SMART" id="SM00667">
    <property type="entry name" value="LisH"/>
    <property type="match status" value="1"/>
</dbReference>
<comment type="caution">
    <text evidence="12">The sequence shown here is derived from an EMBL/GenBank/DDBJ whole genome shotgun (WGS) entry which is preliminary data.</text>
</comment>
<dbReference type="FunFam" id="2.130.10.10:FF:000243">
    <property type="entry name" value="Transcription initiation factor TFIID subunit 5"/>
    <property type="match status" value="1"/>
</dbReference>
<evidence type="ECO:0000256" key="10">
    <source>
        <dbReference type="SAM" id="MobiDB-lite"/>
    </source>
</evidence>
<dbReference type="InterPro" id="IPR019775">
    <property type="entry name" value="WD40_repeat_CS"/>
</dbReference>
<keyword evidence="6" id="KW-0804">Transcription</keyword>
<dbReference type="Proteomes" id="UP000076078">
    <property type="component" value="Unassembled WGS sequence"/>
</dbReference>
<dbReference type="CDD" id="cd00200">
    <property type="entry name" value="WD40"/>
    <property type="match status" value="1"/>
</dbReference>
<reference evidence="12 13" key="1">
    <citation type="submission" date="2015-12" db="EMBL/GenBank/DDBJ databases">
        <title>Dictyostelia acquired genes for synthesis and detection of signals that induce cell-type specialization by lateral gene transfer from prokaryotes.</title>
        <authorList>
            <person name="Gloeckner G."/>
            <person name="Schaap P."/>
        </authorList>
    </citation>
    <scope>NUCLEOTIDE SEQUENCE [LARGE SCALE GENOMIC DNA]</scope>
    <source>
        <strain evidence="12 13">TK</strain>
    </source>
</reference>